<gene>
    <name evidence="2" type="ORF">AWN90_42035</name>
</gene>
<name>A0A164K6T3_9NOCA</name>
<dbReference type="STRING" id="455432.AWN90_42035"/>
<dbReference type="AlphaFoldDB" id="A0A164K6T3"/>
<feature type="region of interest" description="Disordered" evidence="1">
    <location>
        <begin position="109"/>
        <end position="129"/>
    </location>
</feature>
<evidence type="ECO:0000313" key="3">
    <source>
        <dbReference type="Proteomes" id="UP000076512"/>
    </source>
</evidence>
<reference evidence="2 3" key="1">
    <citation type="submission" date="2016-04" db="EMBL/GenBank/DDBJ databases">
        <authorList>
            <person name="Evans L.H."/>
            <person name="Alamgir A."/>
            <person name="Owens N."/>
            <person name="Weber N.D."/>
            <person name="Virtaneva K."/>
            <person name="Barbian K."/>
            <person name="Babar A."/>
            <person name="Rosenke K."/>
        </authorList>
    </citation>
    <scope>NUCLEOTIDE SEQUENCE [LARGE SCALE GENOMIC DNA]</scope>
    <source>
        <strain evidence="2 3">IFM 0406</strain>
    </source>
</reference>
<comment type="caution">
    <text evidence="2">The sequence shown here is derived from an EMBL/GenBank/DDBJ whole genome shotgun (WGS) entry which is preliminary data.</text>
</comment>
<keyword evidence="3" id="KW-1185">Reference proteome</keyword>
<proteinExistence type="predicted"/>
<evidence type="ECO:0000256" key="1">
    <source>
        <dbReference type="SAM" id="MobiDB-lite"/>
    </source>
</evidence>
<protein>
    <submittedName>
        <fullName evidence="2">Uncharacterized protein</fullName>
    </submittedName>
</protein>
<accession>A0A164K6T3</accession>
<dbReference type="Proteomes" id="UP000076512">
    <property type="component" value="Unassembled WGS sequence"/>
</dbReference>
<dbReference type="EMBL" id="LWGR01000013">
    <property type="protein sequence ID" value="KZM71095.1"/>
    <property type="molecule type" value="Genomic_DNA"/>
</dbReference>
<organism evidence="2 3">
    <name type="scientific">Nocardia terpenica</name>
    <dbReference type="NCBI Taxonomy" id="455432"/>
    <lineage>
        <taxon>Bacteria</taxon>
        <taxon>Bacillati</taxon>
        <taxon>Actinomycetota</taxon>
        <taxon>Actinomycetes</taxon>
        <taxon>Mycobacteriales</taxon>
        <taxon>Nocardiaceae</taxon>
        <taxon>Nocardia</taxon>
    </lineage>
</organism>
<evidence type="ECO:0000313" key="2">
    <source>
        <dbReference type="EMBL" id="KZM71095.1"/>
    </source>
</evidence>
<sequence length="147" mass="16586">MLYDIAQQKRVTRNQVNTLIADTHSWEENADTWKEPFDALADLEVPDDVNTDGLDDIHVDDQSFEDVAETLTQVSGVKQAATTIRDTLAEIEGLCFDFREHAEVWVDEDADREDRAEAKEQLQGAAESLNEKLSELDSYNIDLGTAR</sequence>